<reference evidence="3 4" key="1">
    <citation type="journal article" date="2014" name="BMC Genomics">
        <title>Genome sequencing of four Aureobasidium pullulans varieties: biotechnological potential, stress tolerance, and description of new species.</title>
        <authorList>
            <person name="Gostin Ar C."/>
            <person name="Ohm R.A."/>
            <person name="Kogej T."/>
            <person name="Sonjak S."/>
            <person name="Turk M."/>
            <person name="Zajc J."/>
            <person name="Zalar P."/>
            <person name="Grube M."/>
            <person name="Sun H."/>
            <person name="Han J."/>
            <person name="Sharma A."/>
            <person name="Chiniquy J."/>
            <person name="Ngan C.Y."/>
            <person name="Lipzen A."/>
            <person name="Barry K."/>
            <person name="Grigoriev I.V."/>
            <person name="Gunde-Cimerman N."/>
        </authorList>
    </citation>
    <scope>NUCLEOTIDE SEQUENCE [LARGE SCALE GENOMIC DNA]</scope>
    <source>
        <strain evidence="3 4">CBS 147.97</strain>
    </source>
</reference>
<dbReference type="InterPro" id="IPR000719">
    <property type="entry name" value="Prot_kinase_dom"/>
</dbReference>
<feature type="domain" description="Protein kinase" evidence="2">
    <location>
        <begin position="187"/>
        <end position="581"/>
    </location>
</feature>
<evidence type="ECO:0000259" key="2">
    <source>
        <dbReference type="PROSITE" id="PS50011"/>
    </source>
</evidence>
<evidence type="ECO:0000313" key="3">
    <source>
        <dbReference type="EMBL" id="KEQ72305.1"/>
    </source>
</evidence>
<name>A0A074WGT2_9PEZI</name>
<dbReference type="GeneID" id="25415263"/>
<dbReference type="Pfam" id="PF24476">
    <property type="entry name" value="DUF7580"/>
    <property type="match status" value="1"/>
</dbReference>
<dbReference type="Pfam" id="PF14479">
    <property type="entry name" value="HeLo"/>
    <property type="match status" value="1"/>
</dbReference>
<gene>
    <name evidence="3" type="ORF">M436DRAFT_73283</name>
</gene>
<dbReference type="Gene3D" id="1.10.510.10">
    <property type="entry name" value="Transferase(Phosphotransferase) domain 1"/>
    <property type="match status" value="1"/>
</dbReference>
<dbReference type="Gene3D" id="1.20.120.1020">
    <property type="entry name" value="Prion-inhibition and propagation, HeLo domain"/>
    <property type="match status" value="1"/>
</dbReference>
<dbReference type="RefSeq" id="XP_013426754.1">
    <property type="nucleotide sequence ID" value="XM_013571300.1"/>
</dbReference>
<dbReference type="HOGENOM" id="CLU_017444_4_1_1"/>
<proteinExistence type="predicted"/>
<dbReference type="InterPro" id="IPR056002">
    <property type="entry name" value="DUF7580"/>
</dbReference>
<dbReference type="InterPro" id="IPR011009">
    <property type="entry name" value="Kinase-like_dom_sf"/>
</dbReference>
<dbReference type="SUPFAM" id="SSF56112">
    <property type="entry name" value="Protein kinase-like (PK-like)"/>
    <property type="match status" value="1"/>
</dbReference>
<accession>A0A074WGT2</accession>
<dbReference type="GO" id="GO:0004672">
    <property type="term" value="F:protein kinase activity"/>
    <property type="evidence" value="ECO:0007669"/>
    <property type="project" value="InterPro"/>
</dbReference>
<dbReference type="OrthoDB" id="1911848at2759"/>
<dbReference type="PANTHER" id="PTHR37542">
    <property type="entry name" value="HELO DOMAIN-CONTAINING PROTEIN-RELATED"/>
    <property type="match status" value="1"/>
</dbReference>
<dbReference type="AlphaFoldDB" id="A0A074WGT2"/>
<evidence type="ECO:0000313" key="4">
    <source>
        <dbReference type="Proteomes" id="UP000027730"/>
    </source>
</evidence>
<dbReference type="PROSITE" id="PS50011">
    <property type="entry name" value="PROTEIN_KINASE_DOM"/>
    <property type="match status" value="1"/>
</dbReference>
<dbReference type="EMBL" id="KL584711">
    <property type="protein sequence ID" value="KEQ72305.1"/>
    <property type="molecule type" value="Genomic_DNA"/>
</dbReference>
<dbReference type="GO" id="GO:0005524">
    <property type="term" value="F:ATP binding"/>
    <property type="evidence" value="ECO:0007669"/>
    <property type="project" value="InterPro"/>
</dbReference>
<dbReference type="InterPro" id="IPR029498">
    <property type="entry name" value="HeLo_dom"/>
</dbReference>
<dbReference type="Proteomes" id="UP000027730">
    <property type="component" value="Unassembled WGS sequence"/>
</dbReference>
<organism evidence="3 4">
    <name type="scientific">Aureobasidium namibiae CBS 147.97</name>
    <dbReference type="NCBI Taxonomy" id="1043004"/>
    <lineage>
        <taxon>Eukaryota</taxon>
        <taxon>Fungi</taxon>
        <taxon>Dikarya</taxon>
        <taxon>Ascomycota</taxon>
        <taxon>Pezizomycotina</taxon>
        <taxon>Dothideomycetes</taxon>
        <taxon>Dothideomycetidae</taxon>
        <taxon>Dothideales</taxon>
        <taxon>Saccotheciaceae</taxon>
        <taxon>Aureobasidium</taxon>
    </lineage>
</organism>
<dbReference type="PANTHER" id="PTHR37542:SF1">
    <property type="entry name" value="PRION-INHIBITION AND PROPAGATION HELO DOMAIN-CONTAINING PROTEIN"/>
    <property type="match status" value="1"/>
</dbReference>
<dbReference type="InterPro" id="IPR038305">
    <property type="entry name" value="HeLo_sf"/>
</dbReference>
<feature type="region of interest" description="Disordered" evidence="1">
    <location>
        <begin position="101"/>
        <end position="124"/>
    </location>
</feature>
<keyword evidence="4" id="KW-1185">Reference proteome</keyword>
<protein>
    <recommendedName>
        <fullName evidence="2">Protein kinase domain-containing protein</fullName>
    </recommendedName>
</protein>
<sequence>MDAGIGATSLALQLFGAALEGYKLFRCAANADRDIKTLVLRLKFEQSRLFRWGELAGLSDTDDSPDDASHVKANEILIVDALGLIKAELEHLAGLTKYYSSPPGGSKSSLRSNTARSLDISGPSPAVDSVHREVIAVFSDKTAPSSTKQKRFLEHLVRIREDVFVVSKDPKRLVWAIKDHKRFRVGLDEIKALTDCLYGIIPDDRMDQALSSRQKVSLEMLQLTKDLEDMRVVLAAQKENSRHDTTVQRVTAFAIRMSNIGAHKSLLLQSCDTSTLRILVNVDDGLRSLATFAQKPVWIEWREYQGTKSQPDPQSVQNVERLAWLLSQPDRPDEFRLPTCLGYVEDPVEARFGIVLDSLSDESESLLSWFNQVESSIDRSAIAHQVAESLLYLHAVNWLHKGLRSAGVVFNKTAIAGHESSRRLSISGFGFSRPSNDSFTSSGPPHDSKWALYCHPTYLDTERKSGYRKSYDIYSLGIILIEIALWKPIDQILQSLHSGRDSALDNERQDTRTRILDSNTILEQVRLNMNDGYAKATRACIEGLPAFGLSEDVDEANPYVSALLQRSFIEVVVDPLKEIMT</sequence>
<evidence type="ECO:0000256" key="1">
    <source>
        <dbReference type="SAM" id="MobiDB-lite"/>
    </source>
</evidence>
<dbReference type="STRING" id="1043004.A0A074WGT2"/>